<sequence length="454" mass="49032">MKLLHSKMRSRRYAGFAVLLTAVMFAAVLCIAPAAAVVCDESGSDEIWIPDAEDNDVPEQIDDGKVNGDEAIPQSSTSMVYRGPVYDPANFTITASGPDLSPEELFESANATLNTYTALFGKTVAPIALSESCLSPDSLNLRKKLPVGALSASPVSEGYIGLPDVEVPDGKILAAYGFRVLPTGQTMVYASIVSSDANDAAYASAAEELNEWMNTDMNEKTKDAGTSIVACAAGLPTVVSDSLKISEMYTPKYYEENTEKYGEVNVKSSWYWDKCGDLSNKHDYFYATAEVIMNPGILRGGAGNKYKNHQMTIEMDALLHPSALPKVYMSDAIPNSISGKSSISCSIGTGGAGLSWTQELTDVTVARTDIAKWDLKFTGTGNDEVVYSFKSGMEIGCSQTARDGREYCLSTTRADACNAFHTGNLFDKTGPSVSGLYHHSLYIRWDGDKYIEEE</sequence>
<protein>
    <submittedName>
        <fullName evidence="1">Uncharacterized protein</fullName>
    </submittedName>
</protein>
<evidence type="ECO:0000313" key="2">
    <source>
        <dbReference type="Proteomes" id="UP001141336"/>
    </source>
</evidence>
<name>A0ABT4IK87_9EURY</name>
<keyword evidence="2" id="KW-1185">Reference proteome</keyword>
<gene>
    <name evidence="1" type="ORF">O0S09_02685</name>
</gene>
<evidence type="ECO:0000313" key="1">
    <source>
        <dbReference type="EMBL" id="MCZ0862162.1"/>
    </source>
</evidence>
<dbReference type="Proteomes" id="UP001141336">
    <property type="component" value="Unassembled WGS sequence"/>
</dbReference>
<dbReference type="RefSeq" id="WP_268922378.1">
    <property type="nucleotide sequence ID" value="NZ_JAPTGC010000003.1"/>
</dbReference>
<organism evidence="1 2">
    <name type="scientific">Methanocorpusculum vombati</name>
    <dbReference type="NCBI Taxonomy" id="3002864"/>
    <lineage>
        <taxon>Archaea</taxon>
        <taxon>Methanobacteriati</taxon>
        <taxon>Methanobacteriota</taxon>
        <taxon>Stenosarchaea group</taxon>
        <taxon>Methanomicrobia</taxon>
        <taxon>Methanomicrobiales</taxon>
        <taxon>Methanocorpusculaceae</taxon>
        <taxon>Methanocorpusculum</taxon>
    </lineage>
</organism>
<accession>A0ABT4IK87</accession>
<reference evidence="1" key="1">
    <citation type="submission" date="2022-12" db="EMBL/GenBank/DDBJ databases">
        <title>Isolation and characterisation of novel Methanocorpusculum spp. from native Australian herbivores indicates the genus is ancestrally host-associated.</title>
        <authorList>
            <person name="Volmer J.G."/>
            <person name="Soo R.M."/>
            <person name="Evans P.N."/>
            <person name="Hoedt E.C."/>
            <person name="Astorga Alsina A.L."/>
            <person name="Woodcroft B.J."/>
            <person name="Tyson G.W."/>
            <person name="Hugenholtz P."/>
            <person name="Morrison M."/>
        </authorList>
    </citation>
    <scope>NUCLEOTIDE SEQUENCE</scope>
    <source>
        <strain evidence="1">CW153</strain>
    </source>
</reference>
<dbReference type="EMBL" id="JAPTGC010000003">
    <property type="protein sequence ID" value="MCZ0862162.1"/>
    <property type="molecule type" value="Genomic_DNA"/>
</dbReference>
<proteinExistence type="predicted"/>
<comment type="caution">
    <text evidence="1">The sequence shown here is derived from an EMBL/GenBank/DDBJ whole genome shotgun (WGS) entry which is preliminary data.</text>
</comment>